<keyword evidence="5 7" id="KW-1133">Transmembrane helix</keyword>
<feature type="transmembrane region" description="Helical" evidence="7">
    <location>
        <begin position="442"/>
        <end position="464"/>
    </location>
</feature>
<evidence type="ECO:0000256" key="7">
    <source>
        <dbReference type="RuleBase" id="RU361113"/>
    </source>
</evidence>
<dbReference type="PRINTS" id="PR01315">
    <property type="entry name" value="BATTENIN"/>
</dbReference>
<evidence type="ECO:0000256" key="4">
    <source>
        <dbReference type="ARBA" id="ARBA00022692"/>
    </source>
</evidence>
<evidence type="ECO:0000256" key="3">
    <source>
        <dbReference type="ARBA" id="ARBA00022448"/>
    </source>
</evidence>
<comment type="similarity">
    <text evidence="2 7">Belongs to the battenin family.</text>
</comment>
<dbReference type="InterPro" id="IPR003492">
    <property type="entry name" value="Battenin_disease_Cln3"/>
</dbReference>
<feature type="transmembrane region" description="Helical" evidence="7">
    <location>
        <begin position="150"/>
        <end position="169"/>
    </location>
</feature>
<name>A0A383VZS1_TETOB</name>
<dbReference type="GO" id="GO:0012505">
    <property type="term" value="C:endomembrane system"/>
    <property type="evidence" value="ECO:0007669"/>
    <property type="project" value="UniProtKB-SubCell"/>
</dbReference>
<feature type="transmembrane region" description="Helical" evidence="7">
    <location>
        <begin position="25"/>
        <end position="48"/>
    </location>
</feature>
<reference evidence="9 10" key="1">
    <citation type="submission" date="2016-10" db="EMBL/GenBank/DDBJ databases">
        <authorList>
            <person name="Cai Z."/>
        </authorList>
    </citation>
    <scope>NUCLEOTIDE SEQUENCE [LARGE SCALE GENOMIC DNA]</scope>
</reference>
<gene>
    <name evidence="9" type="ORF">BQ4739_LOCUS10635</name>
</gene>
<feature type="transmembrane region" description="Helical" evidence="7">
    <location>
        <begin position="412"/>
        <end position="430"/>
    </location>
</feature>
<keyword evidence="4 7" id="KW-0812">Transmembrane</keyword>
<dbReference type="GO" id="GO:0005773">
    <property type="term" value="C:vacuole"/>
    <property type="evidence" value="ECO:0007669"/>
    <property type="project" value="UniProtKB-ARBA"/>
</dbReference>
<comment type="subcellular location">
    <subcellularLocation>
        <location evidence="1">Endomembrane system</location>
        <topology evidence="1">Multi-pass membrane protein</topology>
    </subcellularLocation>
</comment>
<keyword evidence="6 7" id="KW-0472">Membrane</keyword>
<feature type="region of interest" description="Disordered" evidence="8">
    <location>
        <begin position="252"/>
        <end position="333"/>
    </location>
</feature>
<feature type="transmembrane region" description="Helical" evidence="7">
    <location>
        <begin position="54"/>
        <end position="73"/>
    </location>
</feature>
<evidence type="ECO:0008006" key="11">
    <source>
        <dbReference type="Google" id="ProtNLM"/>
    </source>
</evidence>
<evidence type="ECO:0000313" key="10">
    <source>
        <dbReference type="Proteomes" id="UP000256970"/>
    </source>
</evidence>
<dbReference type="PANTHER" id="PTHR10981">
    <property type="entry name" value="BATTENIN"/>
    <property type="match status" value="1"/>
</dbReference>
<keyword evidence="3" id="KW-0813">Transport</keyword>
<protein>
    <recommendedName>
        <fullName evidence="11">Battenin</fullName>
    </recommendedName>
</protein>
<organism evidence="9 10">
    <name type="scientific">Tetradesmus obliquus</name>
    <name type="common">Green alga</name>
    <name type="synonym">Acutodesmus obliquus</name>
    <dbReference type="NCBI Taxonomy" id="3088"/>
    <lineage>
        <taxon>Eukaryota</taxon>
        <taxon>Viridiplantae</taxon>
        <taxon>Chlorophyta</taxon>
        <taxon>core chlorophytes</taxon>
        <taxon>Chlorophyceae</taxon>
        <taxon>CS clade</taxon>
        <taxon>Sphaeropleales</taxon>
        <taxon>Scenedesmaceae</taxon>
        <taxon>Tetradesmus</taxon>
    </lineage>
</organism>
<evidence type="ECO:0000256" key="1">
    <source>
        <dbReference type="ARBA" id="ARBA00004127"/>
    </source>
</evidence>
<dbReference type="SUPFAM" id="SSF103473">
    <property type="entry name" value="MFS general substrate transporter"/>
    <property type="match status" value="1"/>
</dbReference>
<evidence type="ECO:0000313" key="9">
    <source>
        <dbReference type="EMBL" id="SZX70420.1"/>
    </source>
</evidence>
<evidence type="ECO:0000256" key="2">
    <source>
        <dbReference type="ARBA" id="ARBA00007467"/>
    </source>
</evidence>
<accession>A0A383VZS1</accession>
<feature type="transmembrane region" description="Helical" evidence="7">
    <location>
        <begin position="80"/>
        <end position="103"/>
    </location>
</feature>
<feature type="transmembrane region" description="Helical" evidence="7">
    <location>
        <begin position="175"/>
        <end position="195"/>
    </location>
</feature>
<feature type="transmembrane region" description="Helical" evidence="7">
    <location>
        <begin position="115"/>
        <end position="138"/>
    </location>
</feature>
<evidence type="ECO:0000256" key="5">
    <source>
        <dbReference type="ARBA" id="ARBA00022989"/>
    </source>
</evidence>
<dbReference type="STRING" id="3088.A0A383VZS1"/>
<evidence type="ECO:0000256" key="8">
    <source>
        <dbReference type="SAM" id="MobiDB-lite"/>
    </source>
</evidence>
<dbReference type="EMBL" id="FNXT01000989">
    <property type="protein sequence ID" value="SZX70420.1"/>
    <property type="molecule type" value="Genomic_DNA"/>
</dbReference>
<dbReference type="GO" id="GO:0016020">
    <property type="term" value="C:membrane"/>
    <property type="evidence" value="ECO:0007669"/>
    <property type="project" value="UniProtKB-UniRule"/>
</dbReference>
<dbReference type="AlphaFoldDB" id="A0A383VZS1"/>
<sequence length="518" mass="55451">MTLVLNFQGAGAGNSSLQDKATKTLLLRIFAGFWILGLLNNSAYVIMIAGANEIAASAVGLVYLFAIGPTIIVKLSAPYWFHLVGYSTRFWVAAALMSCSFIIVGCSKSMTKQLLGVGLVAIQGGLGEASALGLCSLYPNQLSLTAWSSGTGFAGIAGYAWVAVLHYWLGLSYKATLLLANVMPVAWLAVFHLGLQRLKHSQLSKAAVEYQPLPVTAAAEAQEAAADVAAPADAGEPALRLRAASGVRPGHARLELSSSPSSSDGQAHDQHPPHHHQQQQQQRLLPSGAQSSSALSPAGSCHIGGSSAEATPEHQQHRCSSSQHHEQQQHDASAMTFKQRLQVTLQLWPYMAPLFVVYFAEYAMQSGTWTAIGFPVTSADARHRFYLYSNWMYQAGVCVSRSSGMLYQANRMVLWLMPGLQCLLLAFFTIDAVTHTWYNWGLLSLCFLAGLLGGAVYVNSFTLLSKEVEPGLREFSLSAACVADSLGIACADVAAIAIQGCLFRWQNLPGAAYSCGST</sequence>
<keyword evidence="10" id="KW-1185">Reference proteome</keyword>
<dbReference type="Gene3D" id="1.20.1250.20">
    <property type="entry name" value="MFS general substrate transporter like domains"/>
    <property type="match status" value="1"/>
</dbReference>
<dbReference type="PANTHER" id="PTHR10981:SF0">
    <property type="entry name" value="BATTENIN"/>
    <property type="match status" value="1"/>
</dbReference>
<dbReference type="Proteomes" id="UP000256970">
    <property type="component" value="Unassembled WGS sequence"/>
</dbReference>
<proteinExistence type="inferred from homology"/>
<evidence type="ECO:0000256" key="6">
    <source>
        <dbReference type="ARBA" id="ARBA00023136"/>
    </source>
</evidence>
<dbReference type="Pfam" id="PF02487">
    <property type="entry name" value="CLN3"/>
    <property type="match status" value="1"/>
</dbReference>
<dbReference type="GO" id="GO:0051453">
    <property type="term" value="P:regulation of intracellular pH"/>
    <property type="evidence" value="ECO:0007669"/>
    <property type="project" value="TreeGrafter"/>
</dbReference>
<dbReference type="InterPro" id="IPR036259">
    <property type="entry name" value="MFS_trans_sf"/>
</dbReference>